<evidence type="ECO:0000256" key="2">
    <source>
        <dbReference type="ARBA" id="ARBA00022840"/>
    </source>
</evidence>
<dbReference type="Gene3D" id="3.40.50.300">
    <property type="entry name" value="P-loop containing nucleotide triphosphate hydrolases"/>
    <property type="match status" value="1"/>
</dbReference>
<evidence type="ECO:0000256" key="1">
    <source>
        <dbReference type="ARBA" id="ARBA00022741"/>
    </source>
</evidence>
<dbReference type="PROSITE" id="PS50045">
    <property type="entry name" value="SIGMA54_INTERACT_4"/>
    <property type="match status" value="1"/>
</dbReference>
<protein>
    <submittedName>
        <fullName evidence="7">Sigma-54 dependent transcriptional regulator</fullName>
    </submittedName>
</protein>
<keyword evidence="4" id="KW-0238">DNA-binding</keyword>
<dbReference type="Proteomes" id="UP001370348">
    <property type="component" value="Chromosome"/>
</dbReference>
<proteinExistence type="predicted"/>
<keyword evidence="2" id="KW-0067">ATP-binding</keyword>
<dbReference type="InterPro" id="IPR058031">
    <property type="entry name" value="AAA_lid_NorR"/>
</dbReference>
<dbReference type="PROSITE" id="PS00675">
    <property type="entry name" value="SIGMA54_INTERACT_1"/>
    <property type="match status" value="1"/>
</dbReference>
<dbReference type="Pfam" id="PF00158">
    <property type="entry name" value="Sigma54_activat"/>
    <property type="match status" value="1"/>
</dbReference>
<evidence type="ECO:0000313" key="7">
    <source>
        <dbReference type="EMBL" id="WXB14985.1"/>
    </source>
</evidence>
<gene>
    <name evidence="7" type="ORF">LZC94_45100</name>
</gene>
<dbReference type="InterPro" id="IPR025943">
    <property type="entry name" value="Sigma_54_int_dom_ATP-bd_2"/>
</dbReference>
<organism evidence="7 8">
    <name type="scientific">Pendulispora albinea</name>
    <dbReference type="NCBI Taxonomy" id="2741071"/>
    <lineage>
        <taxon>Bacteria</taxon>
        <taxon>Pseudomonadati</taxon>
        <taxon>Myxococcota</taxon>
        <taxon>Myxococcia</taxon>
        <taxon>Myxococcales</taxon>
        <taxon>Sorangiineae</taxon>
        <taxon>Pendulisporaceae</taxon>
        <taxon>Pendulispora</taxon>
    </lineage>
</organism>
<dbReference type="InterPro" id="IPR025944">
    <property type="entry name" value="Sigma_54_int_dom_CS"/>
</dbReference>
<dbReference type="Gene3D" id="1.10.10.60">
    <property type="entry name" value="Homeodomain-like"/>
    <property type="match status" value="1"/>
</dbReference>
<dbReference type="InterPro" id="IPR003593">
    <property type="entry name" value="AAA+_ATPase"/>
</dbReference>
<reference evidence="7 8" key="1">
    <citation type="submission" date="2021-12" db="EMBL/GenBank/DDBJ databases">
        <title>Discovery of the Pendulisporaceae a myxobacterial family with distinct sporulation behavior and unique specialized metabolism.</title>
        <authorList>
            <person name="Garcia R."/>
            <person name="Popoff A."/>
            <person name="Bader C.D."/>
            <person name="Loehr J."/>
            <person name="Walesch S."/>
            <person name="Walt C."/>
            <person name="Boldt J."/>
            <person name="Bunk B."/>
            <person name="Haeckl F.J.F.P.J."/>
            <person name="Gunesch A.P."/>
            <person name="Birkelbach J."/>
            <person name="Nuebel U."/>
            <person name="Pietschmann T."/>
            <person name="Bach T."/>
            <person name="Mueller R."/>
        </authorList>
    </citation>
    <scope>NUCLEOTIDE SEQUENCE [LARGE SCALE GENOMIC DNA]</scope>
    <source>
        <strain evidence="7 8">MSr11954</strain>
    </source>
</reference>
<keyword evidence="1" id="KW-0547">Nucleotide-binding</keyword>
<keyword evidence="5" id="KW-0804">Transcription</keyword>
<evidence type="ECO:0000313" key="8">
    <source>
        <dbReference type="Proteomes" id="UP001370348"/>
    </source>
</evidence>
<evidence type="ECO:0000256" key="4">
    <source>
        <dbReference type="ARBA" id="ARBA00023125"/>
    </source>
</evidence>
<dbReference type="SMART" id="SM00382">
    <property type="entry name" value="AAA"/>
    <property type="match status" value="1"/>
</dbReference>
<dbReference type="CDD" id="cd00009">
    <property type="entry name" value="AAA"/>
    <property type="match status" value="1"/>
</dbReference>
<dbReference type="PROSITE" id="PS00688">
    <property type="entry name" value="SIGMA54_INTERACT_3"/>
    <property type="match status" value="1"/>
</dbReference>
<evidence type="ECO:0000256" key="3">
    <source>
        <dbReference type="ARBA" id="ARBA00023015"/>
    </source>
</evidence>
<dbReference type="RefSeq" id="WP_394824608.1">
    <property type="nucleotide sequence ID" value="NZ_CP089984.1"/>
</dbReference>
<keyword evidence="8" id="KW-1185">Reference proteome</keyword>
<dbReference type="PANTHER" id="PTHR32071">
    <property type="entry name" value="TRANSCRIPTIONAL REGULATORY PROTEIN"/>
    <property type="match status" value="1"/>
</dbReference>
<sequence length="354" mass="39560">MTGLRIGAVHHRGDEAREVSNTTLRDSLDVPCPPTEAPTTHESRFGSLLGQSTAMLELFPIFEKLARSDVPVLVEGETGTGKEVLAEAIHEASGRTGPFIVFDCTTVTESLFEAELFGHERGAFTGADRARTGIFEEAHGGTLFIDEIGDLAVASQAKLLRVLERRQVRRVGGNGHVHVDVRVIAATRRDLELEVQERRFRDDLFFRLAVARVELPPLRKRQGDIELLTRSFWSSMGGKESFPATLLQQFENYDWPGNVRELRNVIARYRALGNVNLPNRSGENGAAAGPEGFDWIDQLVSRALPLRQARAIMTSELERRYVKHMLQLHEGDMEQAAKASGVGRRYFQMLRTKT</sequence>
<feature type="domain" description="Sigma-54 factor interaction" evidence="6">
    <location>
        <begin position="48"/>
        <end position="271"/>
    </location>
</feature>
<accession>A0ABZ2M0U7</accession>
<evidence type="ECO:0000256" key="5">
    <source>
        <dbReference type="ARBA" id="ARBA00023163"/>
    </source>
</evidence>
<dbReference type="InterPro" id="IPR002078">
    <property type="entry name" value="Sigma_54_int"/>
</dbReference>
<dbReference type="SUPFAM" id="SSF52540">
    <property type="entry name" value="P-loop containing nucleoside triphosphate hydrolases"/>
    <property type="match status" value="1"/>
</dbReference>
<dbReference type="InterPro" id="IPR027417">
    <property type="entry name" value="P-loop_NTPase"/>
</dbReference>
<dbReference type="EMBL" id="CP089984">
    <property type="protein sequence ID" value="WXB14985.1"/>
    <property type="molecule type" value="Genomic_DNA"/>
</dbReference>
<dbReference type="PROSITE" id="PS00676">
    <property type="entry name" value="SIGMA54_INTERACT_2"/>
    <property type="match status" value="1"/>
</dbReference>
<dbReference type="Pfam" id="PF25601">
    <property type="entry name" value="AAA_lid_14"/>
    <property type="match status" value="1"/>
</dbReference>
<dbReference type="Gene3D" id="1.10.8.60">
    <property type="match status" value="1"/>
</dbReference>
<evidence type="ECO:0000259" key="6">
    <source>
        <dbReference type="PROSITE" id="PS50045"/>
    </source>
</evidence>
<name>A0ABZ2M0U7_9BACT</name>
<keyword evidence="3" id="KW-0805">Transcription regulation</keyword>
<dbReference type="InterPro" id="IPR025662">
    <property type="entry name" value="Sigma_54_int_dom_ATP-bd_1"/>
</dbReference>